<keyword evidence="1" id="KW-0472">Membrane</keyword>
<dbReference type="PANTHER" id="PTHR20990">
    <property type="entry name" value="PEROXISOMAL BIOGENESIS FACTOR 11"/>
    <property type="match status" value="1"/>
</dbReference>
<evidence type="ECO:0000256" key="1">
    <source>
        <dbReference type="ARBA" id="ARBA00023136"/>
    </source>
</evidence>
<name>A0A224YVJ3_9ACAR</name>
<dbReference type="PANTHER" id="PTHR20990:SF1">
    <property type="entry name" value="PEROXISOMAL MEMBRANE PROTEIN 11C"/>
    <property type="match status" value="1"/>
</dbReference>
<proteinExistence type="predicted"/>
<organism evidence="4">
    <name type="scientific">Rhipicephalus zambeziensis</name>
    <dbReference type="NCBI Taxonomy" id="60191"/>
    <lineage>
        <taxon>Eukaryota</taxon>
        <taxon>Metazoa</taxon>
        <taxon>Ecdysozoa</taxon>
        <taxon>Arthropoda</taxon>
        <taxon>Chelicerata</taxon>
        <taxon>Arachnida</taxon>
        <taxon>Acari</taxon>
        <taxon>Parasitiformes</taxon>
        <taxon>Ixodida</taxon>
        <taxon>Ixodoidea</taxon>
        <taxon>Ixodidae</taxon>
        <taxon>Rhipicephalinae</taxon>
        <taxon>Rhipicephalus</taxon>
        <taxon>Rhipicephalus</taxon>
    </lineage>
</organism>
<protein>
    <submittedName>
        <fullName evidence="4">Peroxin-11C</fullName>
    </submittedName>
</protein>
<dbReference type="EMBL" id="GFPF01010480">
    <property type="protein sequence ID" value="MAA21626.1"/>
    <property type="molecule type" value="Transcribed_RNA"/>
</dbReference>
<dbReference type="GO" id="GO:0005778">
    <property type="term" value="C:peroxisomal membrane"/>
    <property type="evidence" value="ECO:0007669"/>
    <property type="project" value="UniProtKB-SubCell"/>
</dbReference>
<accession>A0A224YVJ3</accession>
<evidence type="ECO:0000256" key="2">
    <source>
        <dbReference type="ARBA" id="ARBA00023140"/>
    </source>
</evidence>
<evidence type="ECO:0000256" key="3">
    <source>
        <dbReference type="ARBA" id="ARBA00046271"/>
    </source>
</evidence>
<dbReference type="GO" id="GO:0016559">
    <property type="term" value="P:peroxisome fission"/>
    <property type="evidence" value="ECO:0007669"/>
    <property type="project" value="InterPro"/>
</dbReference>
<keyword evidence="2" id="KW-0576">Peroxisome</keyword>
<dbReference type="InterPro" id="IPR026510">
    <property type="entry name" value="PEX11C_met"/>
</dbReference>
<reference evidence="4" key="1">
    <citation type="journal article" date="2017" name="Parasit. Vectors">
        <title>Sialotranscriptomics of Rhipicephalus zambeziensis reveals intricate expression profiles of secretory proteins and suggests tight temporal transcriptional regulation during blood-feeding.</title>
        <authorList>
            <person name="de Castro M.H."/>
            <person name="de Klerk D."/>
            <person name="Pienaar R."/>
            <person name="Rees D.J.G."/>
            <person name="Mans B.J."/>
        </authorList>
    </citation>
    <scope>NUCLEOTIDE SEQUENCE</scope>
    <source>
        <tissue evidence="4">Salivary glands</tissue>
    </source>
</reference>
<dbReference type="AlphaFoldDB" id="A0A224YVJ3"/>
<dbReference type="InterPro" id="IPR008733">
    <property type="entry name" value="PEX11"/>
</dbReference>
<dbReference type="Pfam" id="PF05648">
    <property type="entry name" value="PEX11"/>
    <property type="match status" value="1"/>
</dbReference>
<evidence type="ECO:0000313" key="4">
    <source>
        <dbReference type="EMBL" id="MAA21626.1"/>
    </source>
</evidence>
<sequence>MKSFEEMLKTHGGRDVLIRTLGYACLLSSGLTKGSLSRKFRIASSEFSHCRVVCRLLDDWPMLQYSLSYGTGKHENDSTLQMLGVLKNIADQVFYPIEHISWLCNKKNNLSRWQPLGDCRHSAVGHLPLLWYCKITSDH</sequence>
<comment type="subcellular location">
    <subcellularLocation>
        <location evidence="3">Peroxisome membrane</location>
    </subcellularLocation>
</comment>